<name>A0A699GZK1_TANCI</name>
<organism evidence="1">
    <name type="scientific">Tanacetum cinerariifolium</name>
    <name type="common">Dalmatian daisy</name>
    <name type="synonym">Chrysanthemum cinerariifolium</name>
    <dbReference type="NCBI Taxonomy" id="118510"/>
    <lineage>
        <taxon>Eukaryota</taxon>
        <taxon>Viridiplantae</taxon>
        <taxon>Streptophyta</taxon>
        <taxon>Embryophyta</taxon>
        <taxon>Tracheophyta</taxon>
        <taxon>Spermatophyta</taxon>
        <taxon>Magnoliopsida</taxon>
        <taxon>eudicotyledons</taxon>
        <taxon>Gunneridae</taxon>
        <taxon>Pentapetalae</taxon>
        <taxon>asterids</taxon>
        <taxon>campanulids</taxon>
        <taxon>Asterales</taxon>
        <taxon>Asteraceae</taxon>
        <taxon>Asteroideae</taxon>
        <taxon>Anthemideae</taxon>
        <taxon>Anthemidinae</taxon>
        <taxon>Tanacetum</taxon>
    </lineage>
</organism>
<protein>
    <submittedName>
        <fullName evidence="1">Uncharacterized protein</fullName>
    </submittedName>
</protein>
<proteinExistence type="predicted"/>
<reference evidence="1" key="1">
    <citation type="journal article" date="2019" name="Sci. Rep.">
        <title>Draft genome of Tanacetum cinerariifolium, the natural source of mosquito coil.</title>
        <authorList>
            <person name="Yamashiro T."/>
            <person name="Shiraishi A."/>
            <person name="Satake H."/>
            <person name="Nakayama K."/>
        </authorList>
    </citation>
    <scope>NUCLEOTIDE SEQUENCE</scope>
</reference>
<accession>A0A699GZK1</accession>
<comment type="caution">
    <text evidence="1">The sequence shown here is derived from an EMBL/GenBank/DDBJ whole genome shotgun (WGS) entry which is preliminary data.</text>
</comment>
<gene>
    <name evidence="1" type="ORF">Tci_263541</name>
</gene>
<evidence type="ECO:0000313" key="1">
    <source>
        <dbReference type="EMBL" id="GEW91565.1"/>
    </source>
</evidence>
<sequence>MDDPNITIEEYIRLEEEKASRRGKMYNWETARYGKIWYDEDVHDIRSVETKFPTIVYNGALTSEVTLSCESAVSPLNDNTTDFKISFDESNDEDYMVIFDKNSFSYKIISVDDLEIDSENDNDKVNTPSFPSPEQV</sequence>
<dbReference type="AlphaFoldDB" id="A0A699GZK1"/>
<dbReference type="EMBL" id="BKCJ010080121">
    <property type="protein sequence ID" value="GEW91565.1"/>
    <property type="molecule type" value="Genomic_DNA"/>
</dbReference>